<dbReference type="PROSITE" id="PS50043">
    <property type="entry name" value="HTH_LUXR_2"/>
    <property type="match status" value="1"/>
</dbReference>
<sequence length="200" mass="21581">MIRVVLIDDEDLVRGALASLLELEDDIEVVAQGSDGDVALRLTREHEPDIVVMDLEMQVMDGLAAAEAILAEVAVPVVIVTRHARHGVLKRALTLGVRAFVPKVTPAPKLSAILRDVHAGGRYVDPDLAATALTANSCPLSERELELLRHSLEGDTIASIAEATNLAQGTVRNYLSSAMSKLDADTRYGAARRAWEEGWI</sequence>
<gene>
    <name evidence="5" type="ORF">CFN78_13470</name>
</gene>
<dbReference type="SUPFAM" id="SSF46894">
    <property type="entry name" value="C-terminal effector domain of the bipartite response regulators"/>
    <property type="match status" value="1"/>
</dbReference>
<dbReference type="SMART" id="SM00448">
    <property type="entry name" value="REC"/>
    <property type="match status" value="1"/>
</dbReference>
<dbReference type="Proteomes" id="UP000242444">
    <property type="component" value="Unassembled WGS sequence"/>
</dbReference>
<dbReference type="GO" id="GO:0006355">
    <property type="term" value="P:regulation of DNA-templated transcription"/>
    <property type="evidence" value="ECO:0007669"/>
    <property type="project" value="InterPro"/>
</dbReference>
<dbReference type="SUPFAM" id="SSF52172">
    <property type="entry name" value="CheY-like"/>
    <property type="match status" value="1"/>
</dbReference>
<organism evidence="5 6">
    <name type="scientific">Amycolatopsis antarctica</name>
    <dbReference type="NCBI Taxonomy" id="1854586"/>
    <lineage>
        <taxon>Bacteria</taxon>
        <taxon>Bacillati</taxon>
        <taxon>Actinomycetota</taxon>
        <taxon>Actinomycetes</taxon>
        <taxon>Pseudonocardiales</taxon>
        <taxon>Pseudonocardiaceae</taxon>
        <taxon>Amycolatopsis</taxon>
    </lineage>
</organism>
<dbReference type="EMBL" id="NKYE01000007">
    <property type="protein sequence ID" value="OZM72641.1"/>
    <property type="molecule type" value="Genomic_DNA"/>
</dbReference>
<dbReference type="Pfam" id="PF00072">
    <property type="entry name" value="Response_reg"/>
    <property type="match status" value="1"/>
</dbReference>
<dbReference type="InterPro" id="IPR000792">
    <property type="entry name" value="Tscrpt_reg_LuxR_C"/>
</dbReference>
<dbReference type="PROSITE" id="PS50110">
    <property type="entry name" value="RESPONSE_REGULATORY"/>
    <property type="match status" value="1"/>
</dbReference>
<dbReference type="RefSeq" id="WP_094863118.1">
    <property type="nucleotide sequence ID" value="NZ_NKYE01000007.1"/>
</dbReference>
<protein>
    <submittedName>
        <fullName evidence="5">DNA-binding response regulator</fullName>
    </submittedName>
</protein>
<evidence type="ECO:0000256" key="2">
    <source>
        <dbReference type="PROSITE-ProRule" id="PRU00169"/>
    </source>
</evidence>
<keyword evidence="2" id="KW-0597">Phosphoprotein</keyword>
<evidence type="ECO:0000259" key="4">
    <source>
        <dbReference type="PROSITE" id="PS50110"/>
    </source>
</evidence>
<reference evidence="5 6" key="1">
    <citation type="submission" date="2017-07" db="EMBL/GenBank/DDBJ databases">
        <title>Amycolatopsis antarcticus sp. nov., isolated from the surface of an Antarcticus brown macroalga.</title>
        <authorList>
            <person name="Wang J."/>
            <person name="Leiva S."/>
            <person name="Huang J."/>
            <person name="Huang Y."/>
        </authorList>
    </citation>
    <scope>NUCLEOTIDE SEQUENCE [LARGE SCALE GENOMIC DNA]</scope>
    <source>
        <strain evidence="5 6">AU-G6</strain>
    </source>
</reference>
<evidence type="ECO:0000313" key="5">
    <source>
        <dbReference type="EMBL" id="OZM72641.1"/>
    </source>
</evidence>
<comment type="caution">
    <text evidence="5">The sequence shown here is derived from an EMBL/GenBank/DDBJ whole genome shotgun (WGS) entry which is preliminary data.</text>
</comment>
<dbReference type="Gene3D" id="3.40.50.2300">
    <property type="match status" value="1"/>
</dbReference>
<dbReference type="InterPro" id="IPR036388">
    <property type="entry name" value="WH-like_DNA-bd_sf"/>
</dbReference>
<evidence type="ECO:0000256" key="1">
    <source>
        <dbReference type="ARBA" id="ARBA00023125"/>
    </source>
</evidence>
<dbReference type="InterPro" id="IPR001789">
    <property type="entry name" value="Sig_transdc_resp-reg_receiver"/>
</dbReference>
<keyword evidence="6" id="KW-1185">Reference proteome</keyword>
<feature type="domain" description="HTH luxR-type" evidence="3">
    <location>
        <begin position="133"/>
        <end position="198"/>
    </location>
</feature>
<dbReference type="Gene3D" id="1.10.10.10">
    <property type="entry name" value="Winged helix-like DNA-binding domain superfamily/Winged helix DNA-binding domain"/>
    <property type="match status" value="1"/>
</dbReference>
<name>A0A263D2R0_9PSEU</name>
<dbReference type="InterPro" id="IPR016032">
    <property type="entry name" value="Sig_transdc_resp-reg_C-effctor"/>
</dbReference>
<evidence type="ECO:0000259" key="3">
    <source>
        <dbReference type="PROSITE" id="PS50043"/>
    </source>
</evidence>
<dbReference type="SMART" id="SM00421">
    <property type="entry name" value="HTH_LUXR"/>
    <property type="match status" value="1"/>
</dbReference>
<dbReference type="GO" id="GO:0000160">
    <property type="term" value="P:phosphorelay signal transduction system"/>
    <property type="evidence" value="ECO:0007669"/>
    <property type="project" value="InterPro"/>
</dbReference>
<keyword evidence="1 5" id="KW-0238">DNA-binding</keyword>
<dbReference type="GO" id="GO:0003677">
    <property type="term" value="F:DNA binding"/>
    <property type="evidence" value="ECO:0007669"/>
    <property type="project" value="UniProtKB-KW"/>
</dbReference>
<dbReference type="PANTHER" id="PTHR43214">
    <property type="entry name" value="TWO-COMPONENT RESPONSE REGULATOR"/>
    <property type="match status" value="1"/>
</dbReference>
<dbReference type="PANTHER" id="PTHR43214:SF42">
    <property type="entry name" value="TRANSCRIPTIONAL REGULATORY PROTEIN DESR"/>
    <property type="match status" value="1"/>
</dbReference>
<feature type="domain" description="Response regulatory" evidence="4">
    <location>
        <begin position="3"/>
        <end position="118"/>
    </location>
</feature>
<dbReference type="CDD" id="cd06170">
    <property type="entry name" value="LuxR_C_like"/>
    <property type="match status" value="1"/>
</dbReference>
<dbReference type="InterPro" id="IPR011006">
    <property type="entry name" value="CheY-like_superfamily"/>
</dbReference>
<dbReference type="Pfam" id="PF00196">
    <property type="entry name" value="GerE"/>
    <property type="match status" value="1"/>
</dbReference>
<dbReference type="PRINTS" id="PR00038">
    <property type="entry name" value="HTHLUXR"/>
</dbReference>
<feature type="modified residue" description="4-aspartylphosphate" evidence="2">
    <location>
        <position position="54"/>
    </location>
</feature>
<accession>A0A263D2R0</accession>
<proteinExistence type="predicted"/>
<dbReference type="InParanoid" id="A0A263D2R0"/>
<dbReference type="OrthoDB" id="9808843at2"/>
<dbReference type="InterPro" id="IPR039420">
    <property type="entry name" value="WalR-like"/>
</dbReference>
<evidence type="ECO:0000313" key="6">
    <source>
        <dbReference type="Proteomes" id="UP000242444"/>
    </source>
</evidence>
<dbReference type="AlphaFoldDB" id="A0A263D2R0"/>